<dbReference type="Proteomes" id="UP000078551">
    <property type="component" value="Plasmid pRphaN771e"/>
</dbReference>
<feature type="region of interest" description="Disordered" evidence="1">
    <location>
        <begin position="1"/>
        <end position="23"/>
    </location>
</feature>
<proteinExistence type="predicted"/>
<evidence type="ECO:0000313" key="3">
    <source>
        <dbReference type="Proteomes" id="UP000078551"/>
    </source>
</evidence>
<name>A0ABN4QY65_9HYPH</name>
<sequence length="68" mass="7757">MPSGKVARAKRQPVHIAQDQSRLRREKALDRQYRRGTIAPWLRNTKVTVTGAMMVYGLKPNPSIDDPK</sequence>
<dbReference type="EMBL" id="CP013573">
    <property type="protein sequence ID" value="ANL88856.1"/>
    <property type="molecule type" value="Genomic_DNA"/>
</dbReference>
<accession>A0ABN4QY65</accession>
<keyword evidence="3" id="KW-1185">Reference proteome</keyword>
<evidence type="ECO:0000256" key="1">
    <source>
        <dbReference type="SAM" id="MobiDB-lite"/>
    </source>
</evidence>
<organism evidence="2 3">
    <name type="scientific">Rhizobium phaseoli</name>
    <dbReference type="NCBI Taxonomy" id="396"/>
    <lineage>
        <taxon>Bacteria</taxon>
        <taxon>Pseudomonadati</taxon>
        <taxon>Pseudomonadota</taxon>
        <taxon>Alphaproteobacteria</taxon>
        <taxon>Hyphomicrobiales</taxon>
        <taxon>Rhizobiaceae</taxon>
        <taxon>Rhizobium/Agrobacterium group</taxon>
        <taxon>Rhizobium</taxon>
    </lineage>
</organism>
<geneLocation type="plasmid" evidence="2 3">
    <name>pRphaN771e</name>
</geneLocation>
<evidence type="ECO:0000313" key="2">
    <source>
        <dbReference type="EMBL" id="ANL88856.1"/>
    </source>
</evidence>
<protein>
    <submittedName>
        <fullName evidence="2">Uncharacterized protein</fullName>
    </submittedName>
</protein>
<keyword evidence="2" id="KW-0614">Plasmid</keyword>
<gene>
    <name evidence="2" type="ORF">AMC81_PE00611</name>
</gene>
<reference evidence="2 3" key="1">
    <citation type="submission" date="2015-11" db="EMBL/GenBank/DDBJ databases">
        <title>The limits of bacterial species coexistence and the symbiotic plasmid transference in sympatric Rhizobium populations.</title>
        <authorList>
            <person name="Perez-Carrascal O.M."/>
            <person name="VanInsberghe D."/>
            <person name="Juarez S."/>
            <person name="Polz M.F."/>
            <person name="Vinuesa P."/>
            <person name="Gonzalez V."/>
        </authorList>
    </citation>
    <scope>NUCLEOTIDE SEQUENCE [LARGE SCALE GENOMIC DNA]</scope>
    <source>
        <strain evidence="2 3">N771</strain>
        <plasmid evidence="2 3">pRphaN771e</plasmid>
    </source>
</reference>